<dbReference type="InterPro" id="IPR045216">
    <property type="entry name" value="CK2_alpha"/>
</dbReference>
<dbReference type="EMBL" id="CAWUPB010001173">
    <property type="protein sequence ID" value="CAK7347453.1"/>
    <property type="molecule type" value="Genomic_DNA"/>
</dbReference>
<dbReference type="Gene3D" id="1.10.510.10">
    <property type="entry name" value="Transferase(Phosphotransferase) domain 1"/>
    <property type="match status" value="1"/>
</dbReference>
<evidence type="ECO:0000256" key="2">
    <source>
        <dbReference type="ARBA" id="ARBA00022840"/>
    </source>
</evidence>
<evidence type="ECO:0000313" key="5">
    <source>
        <dbReference type="Proteomes" id="UP001314170"/>
    </source>
</evidence>
<sequence length="148" mass="17249">MSRARVYADVNVHRPPEYCDYESFNVQWGHELRKLCLIDWGLAEFYHPGKEYNVRVASRHFKGPEILVDFQDYDYSLAMWSLGCMLAMMVRILVDLPVPYTVLGTDELNAYLNKYHLELDPQLEALLGRYSRQPWSQTPSSSLQKTGI</sequence>
<dbReference type="GO" id="GO:0005634">
    <property type="term" value="C:nucleus"/>
    <property type="evidence" value="ECO:0007669"/>
    <property type="project" value="TreeGrafter"/>
</dbReference>
<feature type="domain" description="Protein kinase" evidence="3">
    <location>
        <begin position="1"/>
        <end position="148"/>
    </location>
</feature>
<keyword evidence="5" id="KW-1185">Reference proteome</keyword>
<evidence type="ECO:0000313" key="4">
    <source>
        <dbReference type="EMBL" id="CAK7347453.1"/>
    </source>
</evidence>
<reference evidence="4 5" key="1">
    <citation type="submission" date="2024-01" db="EMBL/GenBank/DDBJ databases">
        <authorList>
            <person name="Waweru B."/>
        </authorList>
    </citation>
    <scope>NUCLEOTIDE SEQUENCE [LARGE SCALE GENOMIC DNA]</scope>
</reference>
<dbReference type="PROSITE" id="PS50011">
    <property type="entry name" value="PROTEIN_KINASE_DOM"/>
    <property type="match status" value="1"/>
</dbReference>
<dbReference type="AlphaFoldDB" id="A0AAV1SB21"/>
<organism evidence="4 5">
    <name type="scientific">Dovyalis caffra</name>
    <dbReference type="NCBI Taxonomy" id="77055"/>
    <lineage>
        <taxon>Eukaryota</taxon>
        <taxon>Viridiplantae</taxon>
        <taxon>Streptophyta</taxon>
        <taxon>Embryophyta</taxon>
        <taxon>Tracheophyta</taxon>
        <taxon>Spermatophyta</taxon>
        <taxon>Magnoliopsida</taxon>
        <taxon>eudicotyledons</taxon>
        <taxon>Gunneridae</taxon>
        <taxon>Pentapetalae</taxon>
        <taxon>rosids</taxon>
        <taxon>fabids</taxon>
        <taxon>Malpighiales</taxon>
        <taxon>Salicaceae</taxon>
        <taxon>Flacourtieae</taxon>
        <taxon>Dovyalis</taxon>
    </lineage>
</organism>
<dbReference type="InterPro" id="IPR011009">
    <property type="entry name" value="Kinase-like_dom_sf"/>
</dbReference>
<dbReference type="GO" id="GO:0004674">
    <property type="term" value="F:protein serine/threonine kinase activity"/>
    <property type="evidence" value="ECO:0007669"/>
    <property type="project" value="InterPro"/>
</dbReference>
<dbReference type="GO" id="GO:0005956">
    <property type="term" value="C:protein kinase CK2 complex"/>
    <property type="evidence" value="ECO:0007669"/>
    <property type="project" value="TreeGrafter"/>
</dbReference>
<dbReference type="GO" id="GO:0005524">
    <property type="term" value="F:ATP binding"/>
    <property type="evidence" value="ECO:0007669"/>
    <property type="project" value="UniProtKB-KW"/>
</dbReference>
<evidence type="ECO:0000256" key="1">
    <source>
        <dbReference type="ARBA" id="ARBA00022741"/>
    </source>
</evidence>
<dbReference type="PANTHER" id="PTHR24054:SF56">
    <property type="entry name" value="CASEIN KINASE II SUBUNIT ALPHA-1"/>
    <property type="match status" value="1"/>
</dbReference>
<accession>A0AAV1SB21</accession>
<keyword evidence="1" id="KW-0547">Nucleotide-binding</keyword>
<dbReference type="SUPFAM" id="SSF56112">
    <property type="entry name" value="Protein kinase-like (PK-like)"/>
    <property type="match status" value="1"/>
</dbReference>
<keyword evidence="2" id="KW-0067">ATP-binding</keyword>
<dbReference type="Proteomes" id="UP001314170">
    <property type="component" value="Unassembled WGS sequence"/>
</dbReference>
<dbReference type="Pfam" id="PF00069">
    <property type="entry name" value="Pkinase"/>
    <property type="match status" value="1"/>
</dbReference>
<comment type="caution">
    <text evidence="4">The sequence shown here is derived from an EMBL/GenBank/DDBJ whole genome shotgun (WGS) entry which is preliminary data.</text>
</comment>
<protein>
    <recommendedName>
        <fullName evidence="3">Protein kinase domain-containing protein</fullName>
    </recommendedName>
</protein>
<dbReference type="GO" id="GO:0051726">
    <property type="term" value="P:regulation of cell cycle"/>
    <property type="evidence" value="ECO:0007669"/>
    <property type="project" value="TreeGrafter"/>
</dbReference>
<evidence type="ECO:0000259" key="3">
    <source>
        <dbReference type="PROSITE" id="PS50011"/>
    </source>
</evidence>
<dbReference type="GO" id="GO:0005829">
    <property type="term" value="C:cytosol"/>
    <property type="evidence" value="ECO:0007669"/>
    <property type="project" value="TreeGrafter"/>
</dbReference>
<gene>
    <name evidence="4" type="ORF">DCAF_LOCUS20140</name>
</gene>
<proteinExistence type="predicted"/>
<dbReference type="PANTHER" id="PTHR24054">
    <property type="entry name" value="CASEIN KINASE II SUBUNIT ALPHA"/>
    <property type="match status" value="1"/>
</dbReference>
<name>A0AAV1SB21_9ROSI</name>
<dbReference type="InterPro" id="IPR000719">
    <property type="entry name" value="Prot_kinase_dom"/>
</dbReference>